<dbReference type="PANTHER" id="PTHR28055">
    <property type="entry name" value="ALTERED INHERITANCE OF MITOCHONDRIA PROTEIN 41, MITOCHONDRIAL"/>
    <property type="match status" value="1"/>
</dbReference>
<reference evidence="1" key="1">
    <citation type="submission" date="2018-05" db="EMBL/GenBank/DDBJ databases">
        <authorList>
            <person name="Lanie J.A."/>
            <person name="Ng W.-L."/>
            <person name="Kazmierczak K.M."/>
            <person name="Andrzejewski T.M."/>
            <person name="Davidsen T.M."/>
            <person name="Wayne K.J."/>
            <person name="Tettelin H."/>
            <person name="Glass J.I."/>
            <person name="Rusch D."/>
            <person name="Podicherti R."/>
            <person name="Tsui H.-C.T."/>
            <person name="Winkler M.E."/>
        </authorList>
    </citation>
    <scope>NUCLEOTIDE SEQUENCE</scope>
</reference>
<evidence type="ECO:0000313" key="1">
    <source>
        <dbReference type="EMBL" id="SUZ97727.1"/>
    </source>
</evidence>
<dbReference type="SUPFAM" id="SSF89095">
    <property type="entry name" value="GatB/YqeY motif"/>
    <property type="match status" value="1"/>
</dbReference>
<name>A0A381S658_9ZZZZ</name>
<evidence type="ECO:0008006" key="2">
    <source>
        <dbReference type="Google" id="ProtNLM"/>
    </source>
</evidence>
<dbReference type="InterPro" id="IPR023168">
    <property type="entry name" value="GatB_Yqey_C_2"/>
</dbReference>
<dbReference type="EMBL" id="UINC01002535">
    <property type="protein sequence ID" value="SUZ97727.1"/>
    <property type="molecule type" value="Genomic_DNA"/>
</dbReference>
<gene>
    <name evidence="1" type="ORF">METZ01_LOCUS50581</name>
</gene>
<dbReference type="Gene3D" id="1.10.1510.10">
    <property type="entry name" value="Uncharacterised protein YqeY/AIM41 PF09424, N-terminal domain"/>
    <property type="match status" value="1"/>
</dbReference>
<proteinExistence type="predicted"/>
<dbReference type="InterPro" id="IPR019004">
    <property type="entry name" value="YqeY/Aim41"/>
</dbReference>
<dbReference type="GO" id="GO:0016884">
    <property type="term" value="F:carbon-nitrogen ligase activity, with glutamine as amido-N-donor"/>
    <property type="evidence" value="ECO:0007669"/>
    <property type="project" value="InterPro"/>
</dbReference>
<accession>A0A381S658</accession>
<organism evidence="1">
    <name type="scientific">marine metagenome</name>
    <dbReference type="NCBI Taxonomy" id="408172"/>
    <lineage>
        <taxon>unclassified sequences</taxon>
        <taxon>metagenomes</taxon>
        <taxon>ecological metagenomes</taxon>
    </lineage>
</organism>
<dbReference type="Gene3D" id="1.10.10.410">
    <property type="match status" value="1"/>
</dbReference>
<dbReference type="InterPro" id="IPR003789">
    <property type="entry name" value="Asn/Gln_tRNA_amidoTrase-B-like"/>
</dbReference>
<dbReference type="PANTHER" id="PTHR28055:SF1">
    <property type="entry name" value="ALTERED INHERITANCE OF MITOCHONDRIA PROTEIN 41, MITOCHONDRIAL"/>
    <property type="match status" value="1"/>
</dbReference>
<dbReference type="AlphaFoldDB" id="A0A381S658"/>
<protein>
    <recommendedName>
        <fullName evidence="2">GatB/YqeY domain-containing protein</fullName>
    </recommendedName>
</protein>
<dbReference type="InterPro" id="IPR042184">
    <property type="entry name" value="YqeY/Aim41_N"/>
</dbReference>
<sequence>MPLVDEIQKDMYKAMKEKEKERINALRNIIGKLKYKYIDKGDKLTEQEEIKVIQSLAKQRRESIELYKQGGRNDLVETETKELSIIEEYLPQAMSEEEVRRLVRKTVKETGAESMSDLGKVMPLVMKKGAGKVDGKIAQEILKELLS</sequence>
<dbReference type="Pfam" id="PF09424">
    <property type="entry name" value="YqeY"/>
    <property type="match status" value="1"/>
</dbReference>